<evidence type="ECO:0000313" key="1">
    <source>
        <dbReference type="EMBL" id="VDM15864.1"/>
    </source>
</evidence>
<organism evidence="1 2">
    <name type="scientific">Wuchereria bancrofti</name>
    <dbReference type="NCBI Taxonomy" id="6293"/>
    <lineage>
        <taxon>Eukaryota</taxon>
        <taxon>Metazoa</taxon>
        <taxon>Ecdysozoa</taxon>
        <taxon>Nematoda</taxon>
        <taxon>Chromadorea</taxon>
        <taxon>Rhabditida</taxon>
        <taxon>Spirurina</taxon>
        <taxon>Spiruromorpha</taxon>
        <taxon>Filarioidea</taxon>
        <taxon>Onchocercidae</taxon>
        <taxon>Wuchereria</taxon>
    </lineage>
</organism>
<proteinExistence type="predicted"/>
<protein>
    <recommendedName>
        <fullName evidence="3">Dynein heavy chain linker domain-containing protein</fullName>
    </recommendedName>
</protein>
<dbReference type="AlphaFoldDB" id="A0A3P7EHA9"/>
<dbReference type="OrthoDB" id="10252139at2759"/>
<dbReference type="EMBL" id="UYWW01008553">
    <property type="protein sequence ID" value="VDM15864.1"/>
    <property type="molecule type" value="Genomic_DNA"/>
</dbReference>
<evidence type="ECO:0008006" key="3">
    <source>
        <dbReference type="Google" id="ProtNLM"/>
    </source>
</evidence>
<gene>
    <name evidence="1" type="ORF">WBA_LOCUS9142</name>
</gene>
<evidence type="ECO:0000313" key="2">
    <source>
        <dbReference type="Proteomes" id="UP000270924"/>
    </source>
</evidence>
<keyword evidence="2" id="KW-1185">Reference proteome</keyword>
<accession>A0A3P7EHA9</accession>
<reference evidence="1 2" key="1">
    <citation type="submission" date="2018-11" db="EMBL/GenBank/DDBJ databases">
        <authorList>
            <consortium name="Pathogen Informatics"/>
        </authorList>
    </citation>
    <scope>NUCLEOTIDE SEQUENCE [LARGE SCALE GENOMIC DNA]</scope>
</reference>
<sequence length="76" mass="9234">MNLDLLKEIDKWKDVMGEIRSKIAEQERSIGNRNNMIPWLSHWDRQLYKTLQLQYQWGIESLHKQIPLIQVQLVFK</sequence>
<dbReference type="Proteomes" id="UP000270924">
    <property type="component" value="Unassembled WGS sequence"/>
</dbReference>
<name>A0A3P7EHA9_WUCBA</name>
<dbReference type="InParanoid" id="A0A3P7EHA9"/>